<organism evidence="1 2">
    <name type="scientific">Rhizobium pisi</name>
    <dbReference type="NCBI Taxonomy" id="574561"/>
    <lineage>
        <taxon>Bacteria</taxon>
        <taxon>Pseudomonadati</taxon>
        <taxon>Pseudomonadota</taxon>
        <taxon>Alphaproteobacteria</taxon>
        <taxon>Hyphomicrobiales</taxon>
        <taxon>Rhizobiaceae</taxon>
        <taxon>Rhizobium/Agrobacterium group</taxon>
        <taxon>Rhizobium</taxon>
    </lineage>
</organism>
<sequence length="71" mass="8113">MLERWNALDQQLGQSDLVLSRVGETRSAMKQIRNRIGNWKKAMAVYQRREIIVEVEKAIAVDVDEIGAFPA</sequence>
<dbReference type="EMBL" id="JACHXH010000019">
    <property type="protein sequence ID" value="MBB3137036.1"/>
    <property type="molecule type" value="Genomic_DNA"/>
</dbReference>
<dbReference type="AlphaFoldDB" id="A0A7W5BQ33"/>
<gene>
    <name evidence="1" type="ORF">FHS26_004795</name>
</gene>
<comment type="caution">
    <text evidence="1">The sequence shown here is derived from an EMBL/GenBank/DDBJ whole genome shotgun (WGS) entry which is preliminary data.</text>
</comment>
<dbReference type="Proteomes" id="UP000518315">
    <property type="component" value="Unassembled WGS sequence"/>
</dbReference>
<evidence type="ECO:0000313" key="2">
    <source>
        <dbReference type="Proteomes" id="UP000518315"/>
    </source>
</evidence>
<reference evidence="1 2" key="1">
    <citation type="submission" date="2020-08" db="EMBL/GenBank/DDBJ databases">
        <title>Genomic Encyclopedia of Type Strains, Phase III (KMG-III): the genomes of soil and plant-associated and newly described type strains.</title>
        <authorList>
            <person name="Whitman W."/>
        </authorList>
    </citation>
    <scope>NUCLEOTIDE SEQUENCE [LARGE SCALE GENOMIC DNA]</scope>
    <source>
        <strain evidence="1 2">CECT 4113</strain>
    </source>
</reference>
<protein>
    <submittedName>
        <fullName evidence="1">Uncharacterized protein</fullName>
    </submittedName>
</protein>
<proteinExistence type="predicted"/>
<accession>A0A7W5BQ33</accession>
<keyword evidence="2" id="KW-1185">Reference proteome</keyword>
<name>A0A7W5BQ33_9HYPH</name>
<evidence type="ECO:0000313" key="1">
    <source>
        <dbReference type="EMBL" id="MBB3137036.1"/>
    </source>
</evidence>